<comment type="catalytic activity">
    <reaction evidence="1">
        <text>Cleaves type-1 transmembrane domains using a catalytic dyad composed of serine and histidine that are contributed by different transmembrane domains.</text>
        <dbReference type="EC" id="3.4.21.105"/>
    </reaction>
</comment>
<keyword evidence="6" id="KW-0378">Hydrolase</keyword>
<comment type="subcellular location">
    <subcellularLocation>
        <location evidence="2">Membrane</location>
        <topology evidence="2">Multi-pass membrane protein</topology>
    </subcellularLocation>
</comment>
<protein>
    <recommendedName>
        <fullName evidence="4">rhomboid protease</fullName>
        <ecNumber evidence="4">3.4.21.105</ecNumber>
    </recommendedName>
</protein>
<dbReference type="OrthoDB" id="10260614at2759"/>
<comment type="caution">
    <text evidence="12">The sequence shown here is derived from an EMBL/GenBank/DDBJ whole genome shotgun (WGS) entry which is preliminary data.</text>
</comment>
<dbReference type="SUPFAM" id="SSF144091">
    <property type="entry name" value="Rhomboid-like"/>
    <property type="match status" value="1"/>
</dbReference>
<dbReference type="Gene3D" id="1.20.1540.10">
    <property type="entry name" value="Rhomboid-like"/>
    <property type="match status" value="1"/>
</dbReference>
<dbReference type="GO" id="GO:0006465">
    <property type="term" value="P:signal peptide processing"/>
    <property type="evidence" value="ECO:0007669"/>
    <property type="project" value="TreeGrafter"/>
</dbReference>
<evidence type="ECO:0000313" key="12">
    <source>
        <dbReference type="EMBL" id="KAH9527323.1"/>
    </source>
</evidence>
<keyword evidence="7 9" id="KW-1133">Transmembrane helix</keyword>
<evidence type="ECO:0000256" key="5">
    <source>
        <dbReference type="ARBA" id="ARBA00022692"/>
    </source>
</evidence>
<evidence type="ECO:0000256" key="6">
    <source>
        <dbReference type="ARBA" id="ARBA00022801"/>
    </source>
</evidence>
<sequence length="323" mass="37369">MRMSYILCSSSSLLHRQSINKLNLISKLRFIHQNNQQHVKSSIINKYGKLVKPFLFTITACGASFTIATIAQYENDQNDFHRKQKRFQSWNPYNSHQELSWFQQMKNLYWDSRKDGFKIFCCIAALNGLAFLCWRIPRLNPLMTKYFISRIDTGSIRIAPMILSNFSHYSITHLAMNMIVLYSFCDLGVHLFGRENFLALYLNAGIISSFASFVHKVIINSTVPSLGASGAILGVLGATCLERPDIQLMIIFLPFFTFSSYTALKSILLLDALGIILRWEFFDHAAHMGGTLFGMYYSSSIRQYFYDKKRIILKQWKKFKNQF</sequence>
<name>A0A922IAP1_DERFA</name>
<dbReference type="Proteomes" id="UP000828236">
    <property type="component" value="Unassembled WGS sequence"/>
</dbReference>
<reference evidence="11" key="3">
    <citation type="journal article" date="2021" name="World Allergy Organ. J.">
        <title>Chromosome-level assembly of Dermatophagoides farinae genome and transcriptome reveals two novel allergens Der f 37 and Der f 39.</title>
        <authorList>
            <person name="Chen J."/>
            <person name="Cai Z."/>
            <person name="Fan D."/>
            <person name="Hu J."/>
            <person name="Hou Y."/>
            <person name="He Y."/>
            <person name="Zhang Z."/>
            <person name="Zhao Z."/>
            <person name="Gao P."/>
            <person name="Hu W."/>
            <person name="Sun J."/>
            <person name="Li J."/>
            <person name="Ji K."/>
        </authorList>
    </citation>
    <scope>NUCLEOTIDE SEQUENCE</scope>
    <source>
        <strain evidence="11">JKM2019</strain>
    </source>
</reference>
<keyword evidence="5 9" id="KW-0812">Transmembrane</keyword>
<dbReference type="InterPro" id="IPR022764">
    <property type="entry name" value="Peptidase_S54_rhomboid_dom"/>
</dbReference>
<organism evidence="12 13">
    <name type="scientific">Dermatophagoides farinae</name>
    <name type="common">American house dust mite</name>
    <dbReference type="NCBI Taxonomy" id="6954"/>
    <lineage>
        <taxon>Eukaryota</taxon>
        <taxon>Metazoa</taxon>
        <taxon>Ecdysozoa</taxon>
        <taxon>Arthropoda</taxon>
        <taxon>Chelicerata</taxon>
        <taxon>Arachnida</taxon>
        <taxon>Acari</taxon>
        <taxon>Acariformes</taxon>
        <taxon>Sarcoptiformes</taxon>
        <taxon>Astigmata</taxon>
        <taxon>Psoroptidia</taxon>
        <taxon>Analgoidea</taxon>
        <taxon>Pyroglyphidae</taxon>
        <taxon>Dermatophagoidinae</taxon>
        <taxon>Dermatophagoides</taxon>
    </lineage>
</organism>
<proteinExistence type="inferred from homology"/>
<evidence type="ECO:0000256" key="7">
    <source>
        <dbReference type="ARBA" id="ARBA00022989"/>
    </source>
</evidence>
<dbReference type="Proteomes" id="UP000790347">
    <property type="component" value="Unassembled WGS sequence"/>
</dbReference>
<feature type="transmembrane region" description="Helical" evidence="9">
    <location>
        <begin position="221"/>
        <end position="241"/>
    </location>
</feature>
<comment type="similarity">
    <text evidence="3">Belongs to the peptidase S54 family.</text>
</comment>
<keyword evidence="8 9" id="KW-0472">Membrane</keyword>
<dbReference type="GO" id="GO:0004252">
    <property type="term" value="F:serine-type endopeptidase activity"/>
    <property type="evidence" value="ECO:0007669"/>
    <property type="project" value="InterPro"/>
</dbReference>
<evidence type="ECO:0000256" key="2">
    <source>
        <dbReference type="ARBA" id="ARBA00004141"/>
    </source>
</evidence>
<evidence type="ECO:0000313" key="13">
    <source>
        <dbReference type="Proteomes" id="UP000790347"/>
    </source>
</evidence>
<feature type="transmembrane region" description="Helical" evidence="9">
    <location>
        <begin position="285"/>
        <end position="305"/>
    </location>
</feature>
<dbReference type="EMBL" id="SDOV01000004">
    <property type="protein sequence ID" value="KAH7641503.1"/>
    <property type="molecule type" value="Genomic_DNA"/>
</dbReference>
<reference evidence="12" key="1">
    <citation type="submission" date="2013-05" db="EMBL/GenBank/DDBJ databases">
        <authorList>
            <person name="Yim A.K.Y."/>
            <person name="Chan T.F."/>
            <person name="Ji K.M."/>
            <person name="Liu X.Y."/>
            <person name="Zhou J.W."/>
            <person name="Li R.Q."/>
            <person name="Yang K.Y."/>
            <person name="Li J."/>
            <person name="Li M."/>
            <person name="Law P.T.W."/>
            <person name="Wu Y.L."/>
            <person name="Cai Z.L."/>
            <person name="Qin H."/>
            <person name="Bao Y."/>
            <person name="Leung R.K.K."/>
            <person name="Ng P.K.S."/>
            <person name="Zou J."/>
            <person name="Zhong X.J."/>
            <person name="Ran P.X."/>
            <person name="Zhong N.S."/>
            <person name="Liu Z.G."/>
            <person name="Tsui S.K.W."/>
        </authorList>
    </citation>
    <scope>NUCLEOTIDE SEQUENCE</scope>
    <source>
        <strain evidence="12">Derf</strain>
        <tissue evidence="12">Whole organism</tissue>
    </source>
</reference>
<dbReference type="PANTHER" id="PTHR43731">
    <property type="entry name" value="RHOMBOID PROTEASE"/>
    <property type="match status" value="1"/>
</dbReference>
<dbReference type="EC" id="3.4.21.105" evidence="4"/>
<evidence type="ECO:0000256" key="3">
    <source>
        <dbReference type="ARBA" id="ARBA00009045"/>
    </source>
</evidence>
<dbReference type="FunFam" id="1.20.1540.10:FF:000012">
    <property type="entry name" value="Rhomboid family protein"/>
    <property type="match status" value="1"/>
</dbReference>
<keyword evidence="13" id="KW-1185">Reference proteome</keyword>
<feature type="transmembrane region" description="Helical" evidence="9">
    <location>
        <begin position="197"/>
        <end position="215"/>
    </location>
</feature>
<evidence type="ECO:0000256" key="4">
    <source>
        <dbReference type="ARBA" id="ARBA00013039"/>
    </source>
</evidence>
<reference evidence="11" key="2">
    <citation type="submission" date="2020-06" db="EMBL/GenBank/DDBJ databases">
        <authorList>
            <person name="Ji K."/>
            <person name="Li J."/>
        </authorList>
    </citation>
    <scope>NUCLEOTIDE SEQUENCE</scope>
    <source>
        <strain evidence="11">JKM2019</strain>
        <tissue evidence="11">Whole body</tissue>
    </source>
</reference>
<feature type="transmembrane region" description="Helical" evidence="9">
    <location>
        <begin position="248"/>
        <end position="279"/>
    </location>
</feature>
<dbReference type="EMBL" id="ASGP02000001">
    <property type="protein sequence ID" value="KAH9527323.1"/>
    <property type="molecule type" value="Genomic_DNA"/>
</dbReference>
<evidence type="ECO:0000256" key="1">
    <source>
        <dbReference type="ARBA" id="ARBA00000156"/>
    </source>
</evidence>
<feature type="transmembrane region" description="Helical" evidence="9">
    <location>
        <begin position="166"/>
        <end position="185"/>
    </location>
</feature>
<evidence type="ECO:0000256" key="8">
    <source>
        <dbReference type="ARBA" id="ARBA00023136"/>
    </source>
</evidence>
<evidence type="ECO:0000256" key="9">
    <source>
        <dbReference type="SAM" id="Phobius"/>
    </source>
</evidence>
<gene>
    <name evidence="12" type="ORF">DERF_001345</name>
    <name evidence="11" type="ORF">HUG17_4547</name>
</gene>
<reference evidence="12" key="4">
    <citation type="journal article" date="2022" name="Res Sq">
        <title>Comparative Genomics Reveals Insights into the Divergent Evolution of Astigmatic Mites and Household Pest Adaptations.</title>
        <authorList>
            <person name="Xiong Q."/>
            <person name="Wan A.T.-Y."/>
            <person name="Liu X.-Y."/>
            <person name="Fung C.S.-H."/>
            <person name="Xiao X."/>
            <person name="Malainual N."/>
            <person name="Hou J."/>
            <person name="Wang L."/>
            <person name="Wang M."/>
            <person name="Yang K."/>
            <person name="Cui Y."/>
            <person name="Leung E."/>
            <person name="Nong W."/>
            <person name="Shin S.-K."/>
            <person name="Au S."/>
            <person name="Jeong K.Y."/>
            <person name="Chew F.T."/>
            <person name="Hui J."/>
            <person name="Leung T.F."/>
            <person name="Tungtrongchitr A."/>
            <person name="Zhong N."/>
            <person name="Liu Z."/>
            <person name="Tsui S."/>
        </authorList>
    </citation>
    <scope>NUCLEOTIDE SEQUENCE</scope>
    <source>
        <strain evidence="12">Derf</strain>
        <tissue evidence="12">Whole organism</tissue>
    </source>
</reference>
<dbReference type="GO" id="GO:0016020">
    <property type="term" value="C:membrane"/>
    <property type="evidence" value="ECO:0007669"/>
    <property type="project" value="UniProtKB-SubCell"/>
</dbReference>
<feature type="transmembrane region" description="Helical" evidence="9">
    <location>
        <begin position="116"/>
        <end position="137"/>
    </location>
</feature>
<accession>A0A922IAP1</accession>
<dbReference type="InterPro" id="IPR050925">
    <property type="entry name" value="Rhomboid_protease_S54"/>
</dbReference>
<dbReference type="Pfam" id="PF01694">
    <property type="entry name" value="Rhomboid"/>
    <property type="match status" value="1"/>
</dbReference>
<dbReference type="AlphaFoldDB" id="A0A922IAP1"/>
<dbReference type="InterPro" id="IPR035952">
    <property type="entry name" value="Rhomboid-like_sf"/>
</dbReference>
<evidence type="ECO:0000313" key="11">
    <source>
        <dbReference type="EMBL" id="KAH7641503.1"/>
    </source>
</evidence>
<evidence type="ECO:0000259" key="10">
    <source>
        <dbReference type="Pfam" id="PF01694"/>
    </source>
</evidence>
<dbReference type="PANTHER" id="PTHR43731:SF14">
    <property type="entry name" value="PRESENILIN-ASSOCIATED RHOMBOID-LIKE PROTEIN, MITOCHONDRIAL"/>
    <property type="match status" value="1"/>
</dbReference>
<feature type="domain" description="Peptidase S54 rhomboid" evidence="10">
    <location>
        <begin position="161"/>
        <end position="299"/>
    </location>
</feature>